<evidence type="ECO:0000256" key="1">
    <source>
        <dbReference type="SAM" id="Coils"/>
    </source>
</evidence>
<dbReference type="AlphaFoldDB" id="A0AAW6TXR1"/>
<protein>
    <submittedName>
        <fullName evidence="2">PAC2 family protein</fullName>
    </submittedName>
</protein>
<dbReference type="Pfam" id="PF09754">
    <property type="entry name" value="PAC2"/>
    <property type="match status" value="1"/>
</dbReference>
<gene>
    <name evidence="2" type="ORF">QJ522_06440</name>
</gene>
<keyword evidence="3" id="KW-1185">Reference proteome</keyword>
<dbReference type="Gene3D" id="3.40.50.10900">
    <property type="entry name" value="PAC-like subunit"/>
    <property type="match status" value="1"/>
</dbReference>
<name>A0AAW6TXR1_9BACT</name>
<proteinExistence type="predicted"/>
<comment type="caution">
    <text evidence="2">The sequence shown here is derived from an EMBL/GenBank/DDBJ whole genome shotgun (WGS) entry which is preliminary data.</text>
</comment>
<dbReference type="RefSeq" id="WP_349244086.1">
    <property type="nucleotide sequence ID" value="NZ_JASCXX010000006.1"/>
</dbReference>
<keyword evidence="1" id="KW-0175">Coiled coil</keyword>
<organism evidence="2 3">
    <name type="scientific">Anaerobaca lacustris</name>
    <dbReference type="NCBI Taxonomy" id="3044600"/>
    <lineage>
        <taxon>Bacteria</taxon>
        <taxon>Pseudomonadati</taxon>
        <taxon>Planctomycetota</taxon>
        <taxon>Phycisphaerae</taxon>
        <taxon>Sedimentisphaerales</taxon>
        <taxon>Anaerobacaceae</taxon>
        <taxon>Anaerobaca</taxon>
    </lineage>
</organism>
<reference evidence="2" key="1">
    <citation type="submission" date="2023-05" db="EMBL/GenBank/DDBJ databases">
        <title>Anaerotaeda fermentans gen. nov., sp. nov., a novel anaerobic planctomycete of the new family within the order Sedimentisphaerales isolated from Taman Peninsula, Russia.</title>
        <authorList>
            <person name="Khomyakova M.A."/>
            <person name="Merkel A.Y."/>
            <person name="Slobodkin A.I."/>
        </authorList>
    </citation>
    <scope>NUCLEOTIDE SEQUENCE</scope>
    <source>
        <strain evidence="2">M17dextr</strain>
    </source>
</reference>
<dbReference type="InterPro" id="IPR019151">
    <property type="entry name" value="Proteasome_assmbl_chaperone_2"/>
</dbReference>
<dbReference type="Proteomes" id="UP001431776">
    <property type="component" value="Unassembled WGS sequence"/>
</dbReference>
<evidence type="ECO:0000313" key="3">
    <source>
        <dbReference type="Proteomes" id="UP001431776"/>
    </source>
</evidence>
<accession>A0AAW6TXR1</accession>
<evidence type="ECO:0000313" key="2">
    <source>
        <dbReference type="EMBL" id="MDI6448676.1"/>
    </source>
</evidence>
<sequence>MADDRLRIYDSPTFSNPRLVVGFSGWMDGGDVSTGTIRILAEKLGARRFAEIQPEGFYIYNFPGAMELTALFRPHCRIHGGLVRAFDLPENAFFAAPDSDVILFLGKEPNLAWHDYADCLFGLCDRFGVKTVYFVGSVSSLVPHTRDPHLFCSVSSESLKPVLAAYGIRFSDYEGPASIVTYLTTLAQRRDVQMVSLVATVPAYVQGGNPKCIDAMVRRVAGLLSLELHLDDLRTAADDFERRLTEVVNEQPELAETVTRLEQDYDNEIFDSQMTDLKQWLHQKGVRLD</sequence>
<feature type="coiled-coil region" evidence="1">
    <location>
        <begin position="223"/>
        <end position="250"/>
    </location>
</feature>
<dbReference type="SUPFAM" id="SSF159659">
    <property type="entry name" value="Cgl1923-like"/>
    <property type="match status" value="1"/>
</dbReference>
<dbReference type="InterPro" id="IPR038389">
    <property type="entry name" value="PSMG2_sf"/>
</dbReference>
<dbReference type="EMBL" id="JASCXX010000006">
    <property type="protein sequence ID" value="MDI6448676.1"/>
    <property type="molecule type" value="Genomic_DNA"/>
</dbReference>